<sequence>MASKAVSISSLLTLTVIMVLAMSLAQHQVHAMPPTQCSPNLLDEVPPRIRKVCSALSTLYELGSAMENYINEKVPVLRENIPLPDSGVKRQDVDHVFLRFGRRR</sequence>
<gene>
    <name evidence="2" type="ORF">TBRA_LOCUS7164</name>
</gene>
<dbReference type="EMBL" id="CADCXV010000776">
    <property type="protein sequence ID" value="CAB0035266.1"/>
    <property type="molecule type" value="Genomic_DNA"/>
</dbReference>
<keyword evidence="3" id="KW-1185">Reference proteome</keyword>
<keyword evidence="1" id="KW-0732">Signal</keyword>
<accession>A0A6H5IFJ1</accession>
<proteinExistence type="predicted"/>
<name>A0A6H5IFJ1_9HYME</name>
<dbReference type="AlphaFoldDB" id="A0A6H5IFJ1"/>
<dbReference type="Proteomes" id="UP000479190">
    <property type="component" value="Unassembled WGS sequence"/>
</dbReference>
<dbReference type="OrthoDB" id="6355109at2759"/>
<protein>
    <recommendedName>
        <fullName evidence="4">Myosuppressin</fullName>
    </recommendedName>
</protein>
<reference evidence="2 3" key="1">
    <citation type="submission" date="2020-02" db="EMBL/GenBank/DDBJ databases">
        <authorList>
            <person name="Ferguson B K."/>
        </authorList>
    </citation>
    <scope>NUCLEOTIDE SEQUENCE [LARGE SCALE GENOMIC DNA]</scope>
</reference>
<evidence type="ECO:0000313" key="3">
    <source>
        <dbReference type="Proteomes" id="UP000479190"/>
    </source>
</evidence>
<organism evidence="2 3">
    <name type="scientific">Trichogramma brassicae</name>
    <dbReference type="NCBI Taxonomy" id="86971"/>
    <lineage>
        <taxon>Eukaryota</taxon>
        <taxon>Metazoa</taxon>
        <taxon>Ecdysozoa</taxon>
        <taxon>Arthropoda</taxon>
        <taxon>Hexapoda</taxon>
        <taxon>Insecta</taxon>
        <taxon>Pterygota</taxon>
        <taxon>Neoptera</taxon>
        <taxon>Endopterygota</taxon>
        <taxon>Hymenoptera</taxon>
        <taxon>Apocrita</taxon>
        <taxon>Proctotrupomorpha</taxon>
        <taxon>Chalcidoidea</taxon>
        <taxon>Trichogrammatidae</taxon>
        <taxon>Trichogramma</taxon>
    </lineage>
</organism>
<feature type="chain" id="PRO_5026132223" description="Myosuppressin" evidence="1">
    <location>
        <begin position="32"/>
        <end position="104"/>
    </location>
</feature>
<evidence type="ECO:0008006" key="4">
    <source>
        <dbReference type="Google" id="ProtNLM"/>
    </source>
</evidence>
<evidence type="ECO:0000256" key="1">
    <source>
        <dbReference type="SAM" id="SignalP"/>
    </source>
</evidence>
<evidence type="ECO:0000313" key="2">
    <source>
        <dbReference type="EMBL" id="CAB0035266.1"/>
    </source>
</evidence>
<feature type="signal peptide" evidence="1">
    <location>
        <begin position="1"/>
        <end position="31"/>
    </location>
</feature>